<keyword evidence="2" id="KW-0732">Signal</keyword>
<name>A0A402A6M2_9CHLR</name>
<evidence type="ECO:0000256" key="1">
    <source>
        <dbReference type="ARBA" id="ARBA00022475"/>
    </source>
</evidence>
<evidence type="ECO:0000256" key="2">
    <source>
        <dbReference type="ARBA" id="ARBA00022729"/>
    </source>
</evidence>
<reference evidence="7" key="1">
    <citation type="submission" date="2018-12" db="EMBL/GenBank/DDBJ databases">
        <title>Tengunoibacter tsumagoiensis gen. nov., sp. nov., Dictyobacter kobayashii sp. nov., D. alpinus sp. nov., and D. joshuensis sp. nov. and description of Dictyobacteraceae fam. nov. within the order Ktedonobacterales isolated from Tengu-no-mugimeshi.</title>
        <authorList>
            <person name="Wang C.M."/>
            <person name="Zheng Y."/>
            <person name="Sakai Y."/>
            <person name="Toyoda A."/>
            <person name="Minakuchi Y."/>
            <person name="Abe K."/>
            <person name="Yokota A."/>
            <person name="Yabe S."/>
        </authorList>
    </citation>
    <scope>NUCLEOTIDE SEQUENCE [LARGE SCALE GENOMIC DNA]</scope>
    <source>
        <strain evidence="7">Uno3</strain>
    </source>
</reference>
<dbReference type="Gene3D" id="3.40.190.10">
    <property type="entry name" value="Periplasmic binding protein-like II"/>
    <property type="match status" value="1"/>
</dbReference>
<dbReference type="PANTHER" id="PTHR43649:SF33">
    <property type="entry name" value="POLYGALACTURONAN_RHAMNOGALACTURONAN-BINDING PROTEIN YTCQ"/>
    <property type="match status" value="1"/>
</dbReference>
<accession>A0A402A6M2</accession>
<proteinExistence type="predicted"/>
<dbReference type="InterPro" id="IPR006311">
    <property type="entry name" value="TAT_signal"/>
</dbReference>
<dbReference type="Proteomes" id="UP000287352">
    <property type="component" value="Unassembled WGS sequence"/>
</dbReference>
<evidence type="ECO:0000313" key="6">
    <source>
        <dbReference type="EMBL" id="GCE14784.1"/>
    </source>
</evidence>
<evidence type="ECO:0000256" key="5">
    <source>
        <dbReference type="ARBA" id="ARBA00023288"/>
    </source>
</evidence>
<dbReference type="PANTHER" id="PTHR43649">
    <property type="entry name" value="ARABINOSE-BINDING PROTEIN-RELATED"/>
    <property type="match status" value="1"/>
</dbReference>
<keyword evidence="5" id="KW-0449">Lipoprotein</keyword>
<sequence>MNKETMTQDALLSSTPNRMTRRQMLRTSAQTGLVLGSASFIGGALLTACGDSGAGAQVTLTLADWPVKASVLTSKKPLTDPDDISEKEVIQDWLNKNKNVTIKASSYNLANTDQQAQAAIAARTAPSLMAVFSNLALTRSASKVKFAADVTDLYHQYDLDNKLADYAKPLFKNGYNLDGKYYALPGDGVGAGAGLYYRRDLLKERGIDEPQFGWSWNQFYALLRQFQTDGKPVMGAPSWMFAWIFNSNQLDRQPNGILGSVPSPKTPWHWQINIDPWVETWTKLAQDYRKAALDDNLIEQNTVAYPWEGPAMGKFASGQYPFSPGYAFQGTISGYAPVTPVDMPAKYGKPFDDLVGFISYPKGQNGSYNSGIYGSISGQVMFPSYVKSEVLQKAVDLYIYRVYGDGYINKYAKKYELTKQPQDAYKFIAPANIYQKNPKVPADVTVENAYGVRWVKSYMDPIKNLAPLPQIETFFAPDKQTGPTSAAHDDLLAKLSQSKDNVSDILHNFQQVYNQQASTLQSDLSPEEFTASAKKYLAALDTYFKANQPDFYEGDWTKYYTKYALPALS</sequence>
<dbReference type="InterPro" id="IPR006059">
    <property type="entry name" value="SBP"/>
</dbReference>
<dbReference type="InterPro" id="IPR050490">
    <property type="entry name" value="Bact_solute-bd_prot1"/>
</dbReference>
<keyword evidence="7" id="KW-1185">Reference proteome</keyword>
<dbReference type="OrthoDB" id="8663148at2"/>
<comment type="caution">
    <text evidence="6">The sequence shown here is derived from an EMBL/GenBank/DDBJ whole genome shotgun (WGS) entry which is preliminary data.</text>
</comment>
<organism evidence="6 7">
    <name type="scientific">Tengunoibacter tsumagoiensis</name>
    <dbReference type="NCBI Taxonomy" id="2014871"/>
    <lineage>
        <taxon>Bacteria</taxon>
        <taxon>Bacillati</taxon>
        <taxon>Chloroflexota</taxon>
        <taxon>Ktedonobacteria</taxon>
        <taxon>Ktedonobacterales</taxon>
        <taxon>Dictyobacteraceae</taxon>
        <taxon>Tengunoibacter</taxon>
    </lineage>
</organism>
<dbReference type="SUPFAM" id="SSF53850">
    <property type="entry name" value="Periplasmic binding protein-like II"/>
    <property type="match status" value="1"/>
</dbReference>
<keyword evidence="1" id="KW-1003">Cell membrane</keyword>
<dbReference type="RefSeq" id="WP_126582320.1">
    <property type="nucleotide sequence ID" value="NZ_BIFR01000002.1"/>
</dbReference>
<dbReference type="Pfam" id="PF13416">
    <property type="entry name" value="SBP_bac_8"/>
    <property type="match status" value="1"/>
</dbReference>
<keyword evidence="3" id="KW-0472">Membrane</keyword>
<evidence type="ECO:0000313" key="7">
    <source>
        <dbReference type="Proteomes" id="UP000287352"/>
    </source>
</evidence>
<evidence type="ECO:0008006" key="8">
    <source>
        <dbReference type="Google" id="ProtNLM"/>
    </source>
</evidence>
<keyword evidence="4" id="KW-0564">Palmitate</keyword>
<dbReference type="EMBL" id="BIFR01000002">
    <property type="protein sequence ID" value="GCE14784.1"/>
    <property type="molecule type" value="Genomic_DNA"/>
</dbReference>
<dbReference type="PROSITE" id="PS51318">
    <property type="entry name" value="TAT"/>
    <property type="match status" value="1"/>
</dbReference>
<evidence type="ECO:0000256" key="3">
    <source>
        <dbReference type="ARBA" id="ARBA00023136"/>
    </source>
</evidence>
<evidence type="ECO:0000256" key="4">
    <source>
        <dbReference type="ARBA" id="ARBA00023139"/>
    </source>
</evidence>
<protein>
    <recommendedName>
        <fullName evidence="8">ABC transporter substrate-binding protein</fullName>
    </recommendedName>
</protein>
<dbReference type="AlphaFoldDB" id="A0A402A6M2"/>
<gene>
    <name evidence="6" type="ORF">KTT_46430</name>
</gene>